<comment type="catalytic activity">
    <reaction evidence="7">
        <text>a quaternary ammonium(out) + ATP + H2O = a quaternary ammonium(in) + ADP + phosphate + H(+)</text>
        <dbReference type="Rhea" id="RHEA:11036"/>
        <dbReference type="ChEBI" id="CHEBI:15377"/>
        <dbReference type="ChEBI" id="CHEBI:15378"/>
        <dbReference type="ChEBI" id="CHEBI:30616"/>
        <dbReference type="ChEBI" id="CHEBI:35267"/>
        <dbReference type="ChEBI" id="CHEBI:43474"/>
        <dbReference type="ChEBI" id="CHEBI:456216"/>
    </reaction>
</comment>
<dbReference type="Proteomes" id="UP000027439">
    <property type="component" value="Unassembled WGS sequence"/>
</dbReference>
<comment type="subunit">
    <text evidence="7">The complex is probably composed of two ATP-binding proteins, two transmembrane proteins and a solute-binding protein.</text>
</comment>
<keyword evidence="4 7" id="KW-0997">Cell inner membrane</keyword>
<keyword evidence="4 7" id="KW-0472">Membrane</keyword>
<dbReference type="EMBL" id="JFHE01000007">
    <property type="protein sequence ID" value="KDR35337.1"/>
    <property type="molecule type" value="Genomic_DNA"/>
</dbReference>
<evidence type="ECO:0000313" key="10">
    <source>
        <dbReference type="EMBL" id="KDR35337.1"/>
    </source>
</evidence>
<reference evidence="9" key="1">
    <citation type="journal article" date="2014" name="Int. J. Syst. Evol. Microbiol.">
        <title>Complete genome of a new Firmicutes species belonging to the dominant human colonic microbiota ('Ruminococcus bicirculans') reveals two chromosomes and a selective capacity to utilize plant glucans.</title>
        <authorList>
            <consortium name="NISC Comparative Sequencing Program"/>
            <person name="Wegmann U."/>
            <person name="Louis P."/>
            <person name="Goesmann A."/>
            <person name="Henrissat B."/>
            <person name="Duncan S.H."/>
            <person name="Flint H.J."/>
        </authorList>
    </citation>
    <scope>NUCLEOTIDE SEQUENCE</scope>
    <source>
        <strain evidence="9">CGMCC 1.11013</strain>
    </source>
</reference>
<evidence type="ECO:0000256" key="2">
    <source>
        <dbReference type="ARBA" id="ARBA00022448"/>
    </source>
</evidence>
<dbReference type="CDD" id="cd03294">
    <property type="entry name" value="ABC_Pro_Gly_Betaine"/>
    <property type="match status" value="1"/>
</dbReference>
<dbReference type="GO" id="GO:0031460">
    <property type="term" value="P:glycine betaine transport"/>
    <property type="evidence" value="ECO:0007669"/>
    <property type="project" value="InterPro"/>
</dbReference>
<dbReference type="InterPro" id="IPR003593">
    <property type="entry name" value="AAA+_ATPase"/>
</dbReference>
<reference evidence="9" key="4">
    <citation type="submission" date="2024-05" db="EMBL/GenBank/DDBJ databases">
        <authorList>
            <person name="Sun Q."/>
            <person name="Zhou Y."/>
        </authorList>
    </citation>
    <scope>NUCLEOTIDE SEQUENCE</scope>
    <source>
        <strain evidence="9">CGMCC 1.11013</strain>
    </source>
</reference>
<comment type="similarity">
    <text evidence="1 7">Belongs to the ABC transporter superfamily.</text>
</comment>
<sequence length="392" mass="42524">MNSPKVVVEGLCKVFGNSPKQAIDMLAGGATKEEVFARTGQIVGVHNVSFDVQEGEIFVLMGLSGSGKSTLIRLINRLVDPTAGKVLIDGRDVAAVPRSELTALRRKDMSMVFQSFALMPQRTVLSNAAFGLEVAGVGRKEREKRAMTVLEQVGLAPFAQKLPAQLSGGMQQRVGLARALAVNPSLMIMDEAFSALDPLKRKEMQNVLLDLQREQRRTILFVSHDLEEAMRIGTRIAIMEGGRVVQIGTPQEIITNPADDYVQAFFDGIDTSRYLTAGDLMQTDAVPLMKHSPQIDASSVAATLNGSADYAFVLDAQRRIRGFVGRDASGNAVPQINHIECIERSMTLDDVVNRVVASRAPLPVVDADGSYCGSVNKTNVLQVLTRHRGSHV</sequence>
<dbReference type="PANTHER" id="PTHR43869">
    <property type="entry name" value="GLYCINE BETAINE/PROLINE BETAINE TRANSPORT SYSTEM ATP-BINDING PROTEIN PROV"/>
    <property type="match status" value="1"/>
</dbReference>
<evidence type="ECO:0000256" key="4">
    <source>
        <dbReference type="ARBA" id="ARBA00022519"/>
    </source>
</evidence>
<comment type="subcellular location">
    <subcellularLocation>
        <location evidence="7">Cell inner membrane</location>
        <topology evidence="7">Peripheral membrane protein</topology>
    </subcellularLocation>
</comment>
<dbReference type="InterPro" id="IPR051921">
    <property type="entry name" value="ABC_osmolyte_uptake_ATP-bind"/>
</dbReference>
<dbReference type="GO" id="GO:0015418">
    <property type="term" value="F:ABC-type quaternary ammonium compound transporting activity"/>
    <property type="evidence" value="ECO:0007669"/>
    <property type="project" value="UniProtKB-EC"/>
</dbReference>
<dbReference type="SUPFAM" id="SSF54631">
    <property type="entry name" value="CBS-domain pair"/>
    <property type="match status" value="1"/>
</dbReference>
<evidence type="ECO:0000256" key="6">
    <source>
        <dbReference type="ARBA" id="ARBA00022840"/>
    </source>
</evidence>
<dbReference type="EMBL" id="BMEG01000008">
    <property type="protein sequence ID" value="GGD84447.1"/>
    <property type="molecule type" value="Genomic_DNA"/>
</dbReference>
<evidence type="ECO:0000259" key="8">
    <source>
        <dbReference type="PROSITE" id="PS50893"/>
    </source>
</evidence>
<dbReference type="AlphaFoldDB" id="A0A069P4F0"/>
<dbReference type="EC" id="7.6.2.9" evidence="7"/>
<evidence type="ECO:0000256" key="1">
    <source>
        <dbReference type="ARBA" id="ARBA00005417"/>
    </source>
</evidence>
<keyword evidence="3" id="KW-1003">Cell membrane</keyword>
<dbReference type="PANTHER" id="PTHR43869:SF1">
    <property type="entry name" value="GLYCINE BETAINE_PROLINE BETAINE TRANSPORT SYSTEM ATP-BINDING PROTEIN PROV"/>
    <property type="match status" value="1"/>
</dbReference>
<dbReference type="InterPro" id="IPR003439">
    <property type="entry name" value="ABC_transporter-like_ATP-bd"/>
</dbReference>
<proteinExistence type="inferred from homology"/>
<keyword evidence="5 7" id="KW-0547">Nucleotide-binding</keyword>
<evidence type="ECO:0000313" key="9">
    <source>
        <dbReference type="EMBL" id="GGD84447.1"/>
    </source>
</evidence>
<dbReference type="InterPro" id="IPR046342">
    <property type="entry name" value="CBS_dom_sf"/>
</dbReference>
<dbReference type="STRING" id="1071679.BG57_29360"/>
<dbReference type="NCBIfam" id="TIGR01186">
    <property type="entry name" value="proV"/>
    <property type="match status" value="1"/>
</dbReference>
<evidence type="ECO:0000256" key="3">
    <source>
        <dbReference type="ARBA" id="ARBA00022475"/>
    </source>
</evidence>
<dbReference type="Gene3D" id="3.40.50.300">
    <property type="entry name" value="P-loop containing nucleotide triphosphate hydrolases"/>
    <property type="match status" value="1"/>
</dbReference>
<dbReference type="GO" id="GO:0005886">
    <property type="term" value="C:plasma membrane"/>
    <property type="evidence" value="ECO:0007669"/>
    <property type="project" value="UniProtKB-SubCell"/>
</dbReference>
<accession>A0A069P4F0</accession>
<keyword evidence="6 7" id="KW-0067">ATP-binding</keyword>
<dbReference type="RefSeq" id="WP_035962827.1">
    <property type="nucleotide sequence ID" value="NZ_BMEG01000008.1"/>
</dbReference>
<gene>
    <name evidence="9" type="primary">proV</name>
    <name evidence="10" type="ORF">BG57_29360</name>
    <name evidence="9" type="ORF">GCM10010985_43750</name>
</gene>
<evidence type="ECO:0000313" key="11">
    <source>
        <dbReference type="Proteomes" id="UP000027439"/>
    </source>
</evidence>
<dbReference type="InterPro" id="IPR017871">
    <property type="entry name" value="ABC_transporter-like_CS"/>
</dbReference>
<dbReference type="GO" id="GO:0016887">
    <property type="term" value="F:ATP hydrolysis activity"/>
    <property type="evidence" value="ECO:0007669"/>
    <property type="project" value="UniProtKB-UniRule"/>
</dbReference>
<evidence type="ECO:0000256" key="7">
    <source>
        <dbReference type="RuleBase" id="RU369116"/>
    </source>
</evidence>
<organism evidence="10 11">
    <name type="scientific">Caballeronia grimmiae</name>
    <dbReference type="NCBI Taxonomy" id="1071679"/>
    <lineage>
        <taxon>Bacteria</taxon>
        <taxon>Pseudomonadati</taxon>
        <taxon>Pseudomonadota</taxon>
        <taxon>Betaproteobacteria</taxon>
        <taxon>Burkholderiales</taxon>
        <taxon>Burkholderiaceae</taxon>
        <taxon>Caballeronia</taxon>
    </lineage>
</organism>
<dbReference type="eggNOG" id="COG4175">
    <property type="taxonomic scope" value="Bacteria"/>
</dbReference>
<dbReference type="GO" id="GO:0006970">
    <property type="term" value="P:response to osmotic stress"/>
    <property type="evidence" value="ECO:0007669"/>
    <property type="project" value="UniProtKB-ARBA"/>
</dbReference>
<dbReference type="GO" id="GO:0005524">
    <property type="term" value="F:ATP binding"/>
    <property type="evidence" value="ECO:0007669"/>
    <property type="project" value="UniProtKB-UniRule"/>
</dbReference>
<keyword evidence="12" id="KW-1185">Reference proteome</keyword>
<dbReference type="PROSITE" id="PS50893">
    <property type="entry name" value="ABC_TRANSPORTER_2"/>
    <property type="match status" value="1"/>
</dbReference>
<feature type="domain" description="ABC transporter" evidence="8">
    <location>
        <begin position="30"/>
        <end position="266"/>
    </location>
</feature>
<dbReference type="FunFam" id="3.40.50.300:FF:000201">
    <property type="entry name" value="Glycine betaine/L-proline ABC transporter ATP-binding protein"/>
    <property type="match status" value="1"/>
</dbReference>
<protein>
    <recommendedName>
        <fullName evidence="7">Quaternary amine transport ATP-binding protein</fullName>
        <ecNumber evidence="7">7.6.2.9</ecNumber>
    </recommendedName>
</protein>
<dbReference type="GO" id="GO:0006865">
    <property type="term" value="P:amino acid transport"/>
    <property type="evidence" value="ECO:0007669"/>
    <property type="project" value="UniProtKB-UniRule"/>
</dbReference>
<dbReference type="SUPFAM" id="SSF52540">
    <property type="entry name" value="P-loop containing nucleoside triphosphate hydrolases"/>
    <property type="match status" value="1"/>
</dbReference>
<dbReference type="SMART" id="SM00382">
    <property type="entry name" value="AAA"/>
    <property type="match status" value="1"/>
</dbReference>
<reference evidence="12" key="3">
    <citation type="journal article" date="2019" name="Int. J. Syst. Evol. Microbiol.">
        <title>The Global Catalogue of Microorganisms (GCM) 10K type strain sequencing project: providing services to taxonomists for standard genome sequencing and annotation.</title>
        <authorList>
            <consortium name="The Broad Institute Genomics Platform"/>
            <consortium name="The Broad Institute Genome Sequencing Center for Infectious Disease"/>
            <person name="Wu L."/>
            <person name="Ma J."/>
        </authorList>
    </citation>
    <scope>NUCLEOTIDE SEQUENCE [LARGE SCALE GENOMIC DNA]</scope>
    <source>
        <strain evidence="12">CGMCC 1.11013</strain>
    </source>
</reference>
<dbReference type="Proteomes" id="UP000597138">
    <property type="component" value="Unassembled WGS sequence"/>
</dbReference>
<evidence type="ECO:0000313" key="12">
    <source>
        <dbReference type="Proteomes" id="UP000597138"/>
    </source>
</evidence>
<reference evidence="10 11" key="2">
    <citation type="submission" date="2014-03" db="EMBL/GenBank/DDBJ databases">
        <title>Draft Genome Sequences of Four Burkholderia Strains.</title>
        <authorList>
            <person name="Liu X.Y."/>
            <person name="Li C.X."/>
            <person name="Xu J.H."/>
        </authorList>
    </citation>
    <scope>NUCLEOTIDE SEQUENCE [LARGE SCALE GENOMIC DNA]</scope>
    <source>
        <strain evidence="10 11">R27</strain>
    </source>
</reference>
<dbReference type="PROSITE" id="PS00211">
    <property type="entry name" value="ABC_TRANSPORTER_1"/>
    <property type="match status" value="1"/>
</dbReference>
<dbReference type="Pfam" id="PF00005">
    <property type="entry name" value="ABC_tran"/>
    <property type="match status" value="1"/>
</dbReference>
<name>A0A069P4F0_9BURK</name>
<dbReference type="OrthoDB" id="9802264at2"/>
<evidence type="ECO:0000256" key="5">
    <source>
        <dbReference type="ARBA" id="ARBA00022741"/>
    </source>
</evidence>
<keyword evidence="2 7" id="KW-0813">Transport</keyword>
<dbReference type="InterPro" id="IPR005892">
    <property type="entry name" value="Gly-betaine_transp_ATP-bd"/>
</dbReference>
<dbReference type="InterPro" id="IPR027417">
    <property type="entry name" value="P-loop_NTPase"/>
</dbReference>
<comment type="caution">
    <text evidence="10">The sequence shown here is derived from an EMBL/GenBank/DDBJ whole genome shotgun (WGS) entry which is preliminary data.</text>
</comment>